<gene>
    <name evidence="2" type="ORF">HNR28_001403</name>
</gene>
<dbReference type="Pfam" id="PF05016">
    <property type="entry name" value="ParE_toxin"/>
    <property type="match status" value="1"/>
</dbReference>
<dbReference type="Gene3D" id="3.30.2310.20">
    <property type="entry name" value="RelE-like"/>
    <property type="match status" value="1"/>
</dbReference>
<keyword evidence="1" id="KW-1277">Toxin-antitoxin system</keyword>
<organism evidence="2 3">
    <name type="scientific">Castellaniella defragrans</name>
    <name type="common">Alcaligenes defragrans</name>
    <dbReference type="NCBI Taxonomy" id="75697"/>
    <lineage>
        <taxon>Bacteria</taxon>
        <taxon>Pseudomonadati</taxon>
        <taxon>Pseudomonadota</taxon>
        <taxon>Betaproteobacteria</taxon>
        <taxon>Burkholderiales</taxon>
        <taxon>Alcaligenaceae</taxon>
        <taxon>Castellaniella</taxon>
    </lineage>
</organism>
<reference evidence="2 3" key="1">
    <citation type="submission" date="2020-08" db="EMBL/GenBank/DDBJ databases">
        <title>Genomic Encyclopedia of Type Strains, Phase IV (KMG-IV): sequencing the most valuable type-strain genomes for metagenomic binning, comparative biology and taxonomic classification.</title>
        <authorList>
            <person name="Goeker M."/>
        </authorList>
    </citation>
    <scope>NUCLEOTIDE SEQUENCE [LARGE SCALE GENOMIC DNA]</scope>
    <source>
        <strain evidence="2 3">DSM 12141</strain>
    </source>
</reference>
<evidence type="ECO:0000256" key="1">
    <source>
        <dbReference type="ARBA" id="ARBA00022649"/>
    </source>
</evidence>
<dbReference type="AlphaFoldDB" id="A0A7W9TMC4"/>
<evidence type="ECO:0000313" key="2">
    <source>
        <dbReference type="EMBL" id="MBB6083365.1"/>
    </source>
</evidence>
<dbReference type="InterPro" id="IPR007712">
    <property type="entry name" value="RelE/ParE_toxin"/>
</dbReference>
<dbReference type="InterPro" id="IPR035093">
    <property type="entry name" value="RelE/ParE_toxin_dom_sf"/>
</dbReference>
<name>A0A7W9TMC4_CASDE</name>
<sequence length="107" mass="12498">MKAAFLPGAEADLRELRRYVLRKFGPHTWRESFEGIRTAVHAAESFPLAGRLPDELAELGLPQYRQIAAGMNRIIYETREDRLYIHIVCDIRRDLRSLLHRRLSRPS</sequence>
<dbReference type="Proteomes" id="UP000541136">
    <property type="component" value="Unassembled WGS sequence"/>
</dbReference>
<evidence type="ECO:0000313" key="3">
    <source>
        <dbReference type="Proteomes" id="UP000541136"/>
    </source>
</evidence>
<dbReference type="EMBL" id="JACHIB010000007">
    <property type="protein sequence ID" value="MBB6083365.1"/>
    <property type="molecule type" value="Genomic_DNA"/>
</dbReference>
<protein>
    <submittedName>
        <fullName evidence="2">Plasmid stabilization system protein ParE</fullName>
    </submittedName>
</protein>
<proteinExistence type="predicted"/>
<dbReference type="RefSeq" id="WP_043680066.1">
    <property type="nucleotide sequence ID" value="NZ_JACHIB010000007.1"/>
</dbReference>
<accession>A0A7W9TMC4</accession>
<comment type="caution">
    <text evidence="2">The sequence shown here is derived from an EMBL/GenBank/DDBJ whole genome shotgun (WGS) entry which is preliminary data.</text>
</comment>